<keyword evidence="2" id="KW-0560">Oxidoreductase</keyword>
<dbReference type="PANTHER" id="PTHR20883:SF48">
    <property type="entry name" value="ECTOINE DIOXYGENASE"/>
    <property type="match status" value="1"/>
</dbReference>
<dbReference type="Gene3D" id="2.60.120.620">
    <property type="entry name" value="q2cbj1_9rhob like domain"/>
    <property type="match status" value="1"/>
</dbReference>
<dbReference type="SUPFAM" id="SSF51197">
    <property type="entry name" value="Clavaminate synthase-like"/>
    <property type="match status" value="1"/>
</dbReference>
<dbReference type="InterPro" id="IPR008775">
    <property type="entry name" value="Phytyl_CoA_dOase-like"/>
</dbReference>
<gene>
    <name evidence="2" type="ORF">Enr17x_10530</name>
</gene>
<dbReference type="KEGG" id="gfm:Enr17x_10530"/>
<evidence type="ECO:0000256" key="1">
    <source>
        <dbReference type="ARBA" id="ARBA00001954"/>
    </source>
</evidence>
<dbReference type="OrthoDB" id="9791262at2"/>
<evidence type="ECO:0000313" key="3">
    <source>
        <dbReference type="Proteomes" id="UP000318313"/>
    </source>
</evidence>
<keyword evidence="3" id="KW-1185">Reference proteome</keyword>
<sequence length="265" mass="30178">MASSSQSVTNDRLTSEEFAKFEQDGYLILRNLCPESLRQEMLATTKDGLSRVVEPVEYEADVEYPGSPPSRNVMGGETVRRLKQAHSRGMCFTDLINHPALVGRLAQLLGPDYVMPLAHHNCVMTKQPEFSSDTLWHQDIRFWSFERKELISVWVALGEENLDNGCLKVIPGTHRMEFKPDQLDERIFLRPDVPENQELIDTSVAAELHPGDVLFFHCRTFHAATRNYTNQPKFSAVFTFRPADNPPVRDSRSAALPELIVHTRQ</sequence>
<reference evidence="2 3" key="1">
    <citation type="submission" date="2019-03" db="EMBL/GenBank/DDBJ databases">
        <title>Deep-cultivation of Planctomycetes and their phenomic and genomic characterization uncovers novel biology.</title>
        <authorList>
            <person name="Wiegand S."/>
            <person name="Jogler M."/>
            <person name="Boedeker C."/>
            <person name="Pinto D."/>
            <person name="Vollmers J."/>
            <person name="Rivas-Marin E."/>
            <person name="Kohn T."/>
            <person name="Peeters S.H."/>
            <person name="Heuer A."/>
            <person name="Rast P."/>
            <person name="Oberbeckmann S."/>
            <person name="Bunk B."/>
            <person name="Jeske O."/>
            <person name="Meyerdierks A."/>
            <person name="Storesund J.E."/>
            <person name="Kallscheuer N."/>
            <person name="Luecker S."/>
            <person name="Lage O.M."/>
            <person name="Pohl T."/>
            <person name="Merkel B.J."/>
            <person name="Hornburger P."/>
            <person name="Mueller R.-W."/>
            <person name="Bruemmer F."/>
            <person name="Labrenz M."/>
            <person name="Spormann A.M."/>
            <person name="Op den Camp H."/>
            <person name="Overmann J."/>
            <person name="Amann R."/>
            <person name="Jetten M.S.M."/>
            <person name="Mascher T."/>
            <person name="Medema M.H."/>
            <person name="Devos D.P."/>
            <person name="Kaster A.-K."/>
            <person name="Ovreas L."/>
            <person name="Rohde M."/>
            <person name="Galperin M.Y."/>
            <person name="Jogler C."/>
        </authorList>
    </citation>
    <scope>NUCLEOTIDE SEQUENCE [LARGE SCALE GENOMIC DNA]</scope>
    <source>
        <strain evidence="2 3">Enr17</strain>
    </source>
</reference>
<dbReference type="AlphaFoldDB" id="A0A518I7G7"/>
<dbReference type="Proteomes" id="UP000318313">
    <property type="component" value="Chromosome"/>
</dbReference>
<dbReference type="RefSeq" id="WP_145306469.1">
    <property type="nucleotide sequence ID" value="NZ_CP037452.1"/>
</dbReference>
<dbReference type="Pfam" id="PF05721">
    <property type="entry name" value="PhyH"/>
    <property type="match status" value="1"/>
</dbReference>
<keyword evidence="2" id="KW-0223">Dioxygenase</keyword>
<comment type="cofactor">
    <cofactor evidence="1">
        <name>Fe(2+)</name>
        <dbReference type="ChEBI" id="CHEBI:29033"/>
    </cofactor>
</comment>
<dbReference type="EMBL" id="CP037452">
    <property type="protein sequence ID" value="QDV49038.1"/>
    <property type="molecule type" value="Genomic_DNA"/>
</dbReference>
<proteinExistence type="predicted"/>
<dbReference type="PANTHER" id="PTHR20883">
    <property type="entry name" value="PHYTANOYL-COA DIOXYGENASE DOMAIN CONTAINING 1"/>
    <property type="match status" value="1"/>
</dbReference>
<evidence type="ECO:0000313" key="2">
    <source>
        <dbReference type="EMBL" id="QDV49038.1"/>
    </source>
</evidence>
<dbReference type="GO" id="GO:0005506">
    <property type="term" value="F:iron ion binding"/>
    <property type="evidence" value="ECO:0007669"/>
    <property type="project" value="UniProtKB-ARBA"/>
</dbReference>
<protein>
    <submittedName>
        <fullName evidence="2">Phytanoyl-CoA dioxygenase (PhyH)</fullName>
    </submittedName>
</protein>
<name>A0A518I7G7_9PLAN</name>
<dbReference type="GO" id="GO:0016706">
    <property type="term" value="F:2-oxoglutarate-dependent dioxygenase activity"/>
    <property type="evidence" value="ECO:0007669"/>
    <property type="project" value="UniProtKB-ARBA"/>
</dbReference>
<organism evidence="2 3">
    <name type="scientific">Gimesia fumaroli</name>
    <dbReference type="NCBI Taxonomy" id="2527976"/>
    <lineage>
        <taxon>Bacteria</taxon>
        <taxon>Pseudomonadati</taxon>
        <taxon>Planctomycetota</taxon>
        <taxon>Planctomycetia</taxon>
        <taxon>Planctomycetales</taxon>
        <taxon>Planctomycetaceae</taxon>
        <taxon>Gimesia</taxon>
    </lineage>
</organism>
<accession>A0A518I7G7</accession>